<dbReference type="Pfam" id="PF04203">
    <property type="entry name" value="Sortase"/>
    <property type="match status" value="1"/>
</dbReference>
<organism evidence="4 5">
    <name type="scientific">Varibaculum cambriense</name>
    <dbReference type="NCBI Taxonomy" id="184870"/>
    <lineage>
        <taxon>Bacteria</taxon>
        <taxon>Bacillati</taxon>
        <taxon>Actinomycetota</taxon>
        <taxon>Actinomycetes</taxon>
        <taxon>Actinomycetales</taxon>
        <taxon>Actinomycetaceae</taxon>
        <taxon>Varibaculum</taxon>
    </lineage>
</organism>
<evidence type="ECO:0000256" key="1">
    <source>
        <dbReference type="ARBA" id="ARBA00022801"/>
    </source>
</evidence>
<dbReference type="Proteomes" id="UP000243201">
    <property type="component" value="Unassembled WGS sequence"/>
</dbReference>
<reference evidence="4 5" key="1">
    <citation type="submission" date="2017-09" db="EMBL/GenBank/DDBJ databases">
        <title>Bacterial strain isolated from the female urinary microbiota.</title>
        <authorList>
            <person name="Thomas-White K."/>
            <person name="Kumar N."/>
            <person name="Forster S."/>
            <person name="Putonti C."/>
            <person name="Lawley T."/>
            <person name="Wolfe A.J."/>
        </authorList>
    </citation>
    <scope>NUCLEOTIDE SEQUENCE [LARGE SCALE GENOMIC DNA]</scope>
    <source>
        <strain evidence="4 5">UMB0744</strain>
    </source>
</reference>
<evidence type="ECO:0000313" key="4">
    <source>
        <dbReference type="EMBL" id="PMB89407.1"/>
    </source>
</evidence>
<dbReference type="InterPro" id="IPR053465">
    <property type="entry name" value="Sortase_Class_E"/>
</dbReference>
<gene>
    <name evidence="4" type="ORF">CJ240_06470</name>
</gene>
<evidence type="ECO:0000313" key="5">
    <source>
        <dbReference type="Proteomes" id="UP000243201"/>
    </source>
</evidence>
<feature type="transmembrane region" description="Helical" evidence="3">
    <location>
        <begin position="66"/>
        <end position="87"/>
    </location>
</feature>
<feature type="compositionally biased region" description="Low complexity" evidence="2">
    <location>
        <begin position="36"/>
        <end position="52"/>
    </location>
</feature>
<dbReference type="InterPro" id="IPR023365">
    <property type="entry name" value="Sortase_dom-sf"/>
</dbReference>
<keyword evidence="1" id="KW-0378">Hydrolase</keyword>
<keyword evidence="3" id="KW-1133">Transmembrane helix</keyword>
<dbReference type="EMBL" id="PNGC01000002">
    <property type="protein sequence ID" value="PMB89407.1"/>
    <property type="molecule type" value="Genomic_DNA"/>
</dbReference>
<evidence type="ECO:0000256" key="2">
    <source>
        <dbReference type="SAM" id="MobiDB-lite"/>
    </source>
</evidence>
<dbReference type="CDD" id="cd05830">
    <property type="entry name" value="Sortase_E"/>
    <property type="match status" value="1"/>
</dbReference>
<evidence type="ECO:0000256" key="3">
    <source>
        <dbReference type="SAM" id="Phobius"/>
    </source>
</evidence>
<keyword evidence="3" id="KW-0812">Transmembrane</keyword>
<dbReference type="NCBIfam" id="TIGR01076">
    <property type="entry name" value="sortase_fam"/>
    <property type="match status" value="1"/>
</dbReference>
<dbReference type="NCBIfam" id="NF033747">
    <property type="entry name" value="class_E_sortase"/>
    <property type="match status" value="1"/>
</dbReference>
<comment type="caution">
    <text evidence="4">The sequence shown here is derived from an EMBL/GenBank/DDBJ whole genome shotgun (WGS) entry which is preliminary data.</text>
</comment>
<feature type="region of interest" description="Disordered" evidence="2">
    <location>
        <begin position="1"/>
        <end position="57"/>
    </location>
</feature>
<dbReference type="SUPFAM" id="SSF63817">
    <property type="entry name" value="Sortase"/>
    <property type="match status" value="1"/>
</dbReference>
<sequence length="288" mass="31712">MHYPPRSTNRKERAARARQTANGAARRKAPAPPLKPAWQAPPATPATPAVPVNQDKDKPRFDPVTAIGEVILLLGIFAAAFTLWNLFVTDIQAEKQTTQAIKAFQAPCPDITSRDERTTPPPEIGAVTAGEVFATMHVPAWRYMTIPIKEGTSQAVLNTGAAGHYLNTAMPGQIGNFSVAGHRRTYGSNFRRVDILKPGDPIIIETKTAWLIYKVESTRIVSPKNLDVIKPNPLIPQAAPKDRYLTMTTCHPEYGNSERFIVHNIFDHWVPKETGIPKELAGKNPCSK</sequence>
<accession>A0ABX4UPQ5</accession>
<dbReference type="InterPro" id="IPR005754">
    <property type="entry name" value="Sortase"/>
</dbReference>
<proteinExistence type="predicted"/>
<dbReference type="InterPro" id="IPR042003">
    <property type="entry name" value="Sortase_E"/>
</dbReference>
<keyword evidence="3" id="KW-0472">Membrane</keyword>
<dbReference type="Gene3D" id="2.40.260.10">
    <property type="entry name" value="Sortase"/>
    <property type="match status" value="1"/>
</dbReference>
<keyword evidence="5" id="KW-1185">Reference proteome</keyword>
<protein>
    <submittedName>
        <fullName evidence="4">Class E sortase</fullName>
    </submittedName>
</protein>
<name>A0ABX4UPQ5_9ACTO</name>